<organism evidence="2 3">
    <name type="scientific">Phialocephala subalpina</name>
    <dbReference type="NCBI Taxonomy" id="576137"/>
    <lineage>
        <taxon>Eukaryota</taxon>
        <taxon>Fungi</taxon>
        <taxon>Dikarya</taxon>
        <taxon>Ascomycota</taxon>
        <taxon>Pezizomycotina</taxon>
        <taxon>Leotiomycetes</taxon>
        <taxon>Helotiales</taxon>
        <taxon>Mollisiaceae</taxon>
        <taxon>Phialocephala</taxon>
        <taxon>Phialocephala fortinii species complex</taxon>
    </lineage>
</organism>
<feature type="chain" id="PRO_5012046927" description="Apple domain-containing protein" evidence="1">
    <location>
        <begin position="17"/>
        <end position="336"/>
    </location>
</feature>
<dbReference type="AlphaFoldDB" id="A0A1L7XFG2"/>
<evidence type="ECO:0000256" key="1">
    <source>
        <dbReference type="SAM" id="SignalP"/>
    </source>
</evidence>
<name>A0A1L7XFG2_9HELO</name>
<feature type="signal peptide" evidence="1">
    <location>
        <begin position="1"/>
        <end position="16"/>
    </location>
</feature>
<evidence type="ECO:0008006" key="4">
    <source>
        <dbReference type="Google" id="ProtNLM"/>
    </source>
</evidence>
<dbReference type="EMBL" id="FJOG01000024">
    <property type="protein sequence ID" value="CZR63772.1"/>
    <property type="molecule type" value="Genomic_DNA"/>
</dbReference>
<evidence type="ECO:0000313" key="3">
    <source>
        <dbReference type="Proteomes" id="UP000184330"/>
    </source>
</evidence>
<keyword evidence="3" id="KW-1185">Reference proteome</keyword>
<protein>
    <recommendedName>
        <fullName evidence="4">Apple domain-containing protein</fullName>
    </recommendedName>
</protein>
<gene>
    <name evidence="2" type="ORF">PAC_13669</name>
</gene>
<proteinExistence type="predicted"/>
<evidence type="ECO:0000313" key="2">
    <source>
        <dbReference type="EMBL" id="CZR63772.1"/>
    </source>
</evidence>
<dbReference type="Proteomes" id="UP000184330">
    <property type="component" value="Unassembled WGS sequence"/>
</dbReference>
<keyword evidence="1" id="KW-0732">Signal</keyword>
<reference evidence="2 3" key="1">
    <citation type="submission" date="2016-03" db="EMBL/GenBank/DDBJ databases">
        <authorList>
            <person name="Ploux O."/>
        </authorList>
    </citation>
    <scope>NUCLEOTIDE SEQUENCE [LARGE SCALE GENOMIC DNA]</scope>
    <source>
        <strain evidence="2 3">UAMH 11012</strain>
    </source>
</reference>
<accession>A0A1L7XFG2</accession>
<dbReference type="PANTHER" id="PTHR36578">
    <property type="entry name" value="CHROMOSOME 15, WHOLE GENOME SHOTGUN SEQUENCE"/>
    <property type="match status" value="1"/>
</dbReference>
<dbReference type="PANTHER" id="PTHR36578:SF2">
    <property type="entry name" value="PA14 DOMAIN-CONTAINING PROTEIN"/>
    <property type="match status" value="1"/>
</dbReference>
<dbReference type="OrthoDB" id="271448at2759"/>
<sequence length="336" mass="35269">MHPSLLLSLLPALAAAQSIEFSLISAASSVVVTAAPVTGTAQSVCAQNSAQASSVGSAAVVEKRDGTCARQPARTGPSVNHPDTTEAYFTNLHASTSTSSYMGYTILSSYDTNKCASLCTSQTGCTAFSLYFERDPTLDPNATSCPNSPSLTNIKSSGVAIAGSNGYNAVATPPSNPGFTGPIAWPGAPDCPVDPVTGISTYIGSRFFSFGVFPGQVHISIVRFVFRPARLRQLIISPMLLRDRIRKFVTMLLRMPNDNFGTPQGVYCAIFMESWDKGYGSVTAAEFGDVQWWTVGSAYVYTNATYSASYSPICQGSGCATEYASGSCGGWGAGTC</sequence>